<feature type="transmembrane region" description="Helical" evidence="1">
    <location>
        <begin position="100"/>
        <end position="124"/>
    </location>
</feature>
<dbReference type="STRING" id="582851.GCA_900162665_02193"/>
<protein>
    <recommendedName>
        <fullName evidence="4">DUF3307 domain-containing protein</fullName>
    </recommendedName>
</protein>
<dbReference type="EMBL" id="BJYM01000019">
    <property type="protein sequence ID" value="GEN89150.1"/>
    <property type="molecule type" value="Genomic_DNA"/>
</dbReference>
<gene>
    <name evidence="2" type="ORF">OSO01_38890</name>
</gene>
<sequence length="291" mass="32983">MTILLLLLAHLIADFWLQTDQMVQNKIKHLKKHLLHHLVTTGIALAIIWGYQYEFQHIIYYFILPFAFIILTHLVIDLLKIKLVDSIPKSPTDNIKRLGYFLSDQVLHIIMILIACILFFHMTAAKMTAELFDLLHGASSLNPFHTVLFMIIIYILATSVSGHIVKFIIGSLPSEFANFEGELTLKNQIAAGKEKIHAGADNRFTEEYHYFTYSTPLRSHGKLIGYLERLLVIILTAVGAYPSIAFIIAAKSIARFKQLDDRNWAEYFLLGTLSSIFLGLVLGLVVQGVLM</sequence>
<feature type="transmembrane region" description="Helical" evidence="1">
    <location>
        <begin position="230"/>
        <end position="248"/>
    </location>
</feature>
<dbReference type="RefSeq" id="WP_147212075.1">
    <property type="nucleotide sequence ID" value="NZ_BJYM01000019.1"/>
</dbReference>
<organism evidence="2 3">
    <name type="scientific">Oceanobacillus sojae</name>
    <dbReference type="NCBI Taxonomy" id="582851"/>
    <lineage>
        <taxon>Bacteria</taxon>
        <taxon>Bacillati</taxon>
        <taxon>Bacillota</taxon>
        <taxon>Bacilli</taxon>
        <taxon>Bacillales</taxon>
        <taxon>Bacillaceae</taxon>
        <taxon>Oceanobacillus</taxon>
    </lineage>
</organism>
<comment type="caution">
    <text evidence="2">The sequence shown here is derived from an EMBL/GenBank/DDBJ whole genome shotgun (WGS) entry which is preliminary data.</text>
</comment>
<reference evidence="2 3" key="1">
    <citation type="submission" date="2019-07" db="EMBL/GenBank/DDBJ databases">
        <title>Whole genome shotgun sequence of Oceanobacillus sojae NBRC 105379.</title>
        <authorList>
            <person name="Hosoyama A."/>
            <person name="Uohara A."/>
            <person name="Ohji S."/>
            <person name="Ichikawa N."/>
        </authorList>
    </citation>
    <scope>NUCLEOTIDE SEQUENCE [LARGE SCALE GENOMIC DNA]</scope>
    <source>
        <strain evidence="2 3">NBRC 105379</strain>
    </source>
</reference>
<evidence type="ECO:0000313" key="3">
    <source>
        <dbReference type="Proteomes" id="UP000321558"/>
    </source>
</evidence>
<keyword evidence="1" id="KW-0472">Membrane</keyword>
<feature type="transmembrane region" description="Helical" evidence="1">
    <location>
        <begin position="144"/>
        <end position="165"/>
    </location>
</feature>
<dbReference type="InterPro" id="IPR021737">
    <property type="entry name" value="Phage_phiKZ_Orf197"/>
</dbReference>
<accession>A0A511ZNX2</accession>
<keyword evidence="3" id="KW-1185">Reference proteome</keyword>
<feature type="transmembrane region" description="Helical" evidence="1">
    <location>
        <begin position="34"/>
        <end position="52"/>
    </location>
</feature>
<evidence type="ECO:0008006" key="4">
    <source>
        <dbReference type="Google" id="ProtNLM"/>
    </source>
</evidence>
<dbReference type="Pfam" id="PF11750">
    <property type="entry name" value="DUF3307"/>
    <property type="match status" value="1"/>
</dbReference>
<proteinExistence type="predicted"/>
<dbReference type="Proteomes" id="UP000321558">
    <property type="component" value="Unassembled WGS sequence"/>
</dbReference>
<name>A0A511ZNX2_9BACI</name>
<dbReference type="OrthoDB" id="5122730at2"/>
<feature type="transmembrane region" description="Helical" evidence="1">
    <location>
        <begin position="268"/>
        <end position="290"/>
    </location>
</feature>
<evidence type="ECO:0000313" key="2">
    <source>
        <dbReference type="EMBL" id="GEN89150.1"/>
    </source>
</evidence>
<keyword evidence="1" id="KW-0812">Transmembrane</keyword>
<keyword evidence="1" id="KW-1133">Transmembrane helix</keyword>
<feature type="transmembrane region" description="Helical" evidence="1">
    <location>
        <begin position="58"/>
        <end position="79"/>
    </location>
</feature>
<dbReference type="AlphaFoldDB" id="A0A511ZNX2"/>
<evidence type="ECO:0000256" key="1">
    <source>
        <dbReference type="SAM" id="Phobius"/>
    </source>
</evidence>